<keyword evidence="6 12" id="KW-0238">DNA-binding</keyword>
<sequence>MKFVEAAFSLPQQIGPTGQEFKDMATSPQQPGNSATLRMVAPAQPRILIVEDDGDIAGMLVDLVKSHGFDAVSVANGIEMDRILSRHSFDLILLDGMLPGEDGFSICRRLRSSGKTPILMLTALREDIDRILGLELGADDYVTKPFNSRELMARIKNILRRAFDHYEPDAELEPMTFSGWRIDPRSRELFDADGAQISMTTAEFDLLWAFCCHPNKVLTREQLLAMTHAGSAGPIERSIDAHISRVRQKIEPNLKDPTFIKTVRLGGYLFASKVERLP</sequence>
<reference evidence="15 16" key="1">
    <citation type="submission" date="2016-01" db="EMBL/GenBank/DDBJ databases">
        <authorList>
            <person name="Regsiter A."/>
            <person name="william w."/>
        </authorList>
    </citation>
    <scope>NUCLEOTIDE SEQUENCE [LARGE SCALE GENOMIC DNA]</scope>
    <source>
        <strain evidence="15 16">B6</strain>
    </source>
</reference>
<dbReference type="SMART" id="SM00448">
    <property type="entry name" value="REC"/>
    <property type="match status" value="1"/>
</dbReference>
<dbReference type="Gene3D" id="1.10.10.10">
    <property type="entry name" value="Winged helix-like DNA-binding domain superfamily/Winged helix DNA-binding domain"/>
    <property type="match status" value="1"/>
</dbReference>
<dbReference type="SUPFAM" id="SSF52172">
    <property type="entry name" value="CheY-like"/>
    <property type="match status" value="1"/>
</dbReference>
<proteinExistence type="predicted"/>
<evidence type="ECO:0000259" key="14">
    <source>
        <dbReference type="PROSITE" id="PS51755"/>
    </source>
</evidence>
<evidence type="ECO:0000256" key="4">
    <source>
        <dbReference type="ARBA" id="ARBA00023012"/>
    </source>
</evidence>
<evidence type="ECO:0000256" key="11">
    <source>
        <dbReference type="PROSITE-ProRule" id="PRU00169"/>
    </source>
</evidence>
<dbReference type="InterPro" id="IPR011006">
    <property type="entry name" value="CheY-like_superfamily"/>
</dbReference>
<comment type="caution">
    <text evidence="15">The sequence shown here is derived from an EMBL/GenBank/DDBJ whole genome shotgun (WGS) entry which is preliminary data.</text>
</comment>
<dbReference type="GO" id="GO:0005829">
    <property type="term" value="C:cytosol"/>
    <property type="evidence" value="ECO:0007669"/>
    <property type="project" value="TreeGrafter"/>
</dbReference>
<dbReference type="CDD" id="cd17574">
    <property type="entry name" value="REC_OmpR"/>
    <property type="match status" value="1"/>
</dbReference>
<dbReference type="PROSITE" id="PS51755">
    <property type="entry name" value="OMPR_PHOB"/>
    <property type="match status" value="1"/>
</dbReference>
<evidence type="ECO:0000256" key="9">
    <source>
        <dbReference type="ARBA" id="ARBA00053604"/>
    </source>
</evidence>
<comment type="subcellular location">
    <subcellularLocation>
        <location evidence="1">Cytoplasm</location>
    </subcellularLocation>
</comment>
<keyword evidence="8" id="KW-0804">Transcription</keyword>
<evidence type="ECO:0000256" key="12">
    <source>
        <dbReference type="PROSITE-ProRule" id="PRU01091"/>
    </source>
</evidence>
<evidence type="ECO:0000256" key="1">
    <source>
        <dbReference type="ARBA" id="ARBA00004496"/>
    </source>
</evidence>
<comment type="function">
    <text evidence="9">VirG is required for the positive regulation of at least two vir loci encoded by the Ti plasmid of A.tumefaciens.</text>
</comment>
<evidence type="ECO:0000256" key="5">
    <source>
        <dbReference type="ARBA" id="ARBA00023015"/>
    </source>
</evidence>
<dbReference type="Pfam" id="PF00486">
    <property type="entry name" value="Trans_reg_C"/>
    <property type="match status" value="1"/>
</dbReference>
<dbReference type="Proteomes" id="UP000192074">
    <property type="component" value="Unassembled WGS sequence"/>
</dbReference>
<keyword evidence="3 11" id="KW-0597">Phosphoprotein</keyword>
<gene>
    <name evidence="15" type="ORF">AGR4A_pAt30041</name>
</gene>
<evidence type="ECO:0000256" key="3">
    <source>
        <dbReference type="ARBA" id="ARBA00022553"/>
    </source>
</evidence>
<evidence type="ECO:0000256" key="6">
    <source>
        <dbReference type="ARBA" id="ARBA00023125"/>
    </source>
</evidence>
<dbReference type="GO" id="GO:0006355">
    <property type="term" value="P:regulation of DNA-templated transcription"/>
    <property type="evidence" value="ECO:0007669"/>
    <property type="project" value="InterPro"/>
</dbReference>
<keyword evidence="5" id="KW-0805">Transcription regulation</keyword>
<name>A0A822V9E4_AGRTU</name>
<feature type="modified residue" description="4-aspartylphosphate" evidence="11">
    <location>
        <position position="95"/>
    </location>
</feature>
<organism evidence="15 16">
    <name type="scientific">Agrobacterium tumefaciens str. B6</name>
    <dbReference type="NCBI Taxonomy" id="1183423"/>
    <lineage>
        <taxon>Bacteria</taxon>
        <taxon>Pseudomonadati</taxon>
        <taxon>Pseudomonadota</taxon>
        <taxon>Alphaproteobacteria</taxon>
        <taxon>Hyphomicrobiales</taxon>
        <taxon>Rhizobiaceae</taxon>
        <taxon>Rhizobium/Agrobacterium group</taxon>
        <taxon>Agrobacterium</taxon>
        <taxon>Agrobacterium tumefaciens complex</taxon>
    </lineage>
</organism>
<keyword evidence="7" id="KW-0010">Activator</keyword>
<evidence type="ECO:0000256" key="7">
    <source>
        <dbReference type="ARBA" id="ARBA00023159"/>
    </source>
</evidence>
<dbReference type="GO" id="GO:0032993">
    <property type="term" value="C:protein-DNA complex"/>
    <property type="evidence" value="ECO:0007669"/>
    <property type="project" value="TreeGrafter"/>
</dbReference>
<dbReference type="AlphaFoldDB" id="A0A822V9E4"/>
<evidence type="ECO:0000259" key="13">
    <source>
        <dbReference type="PROSITE" id="PS50110"/>
    </source>
</evidence>
<evidence type="ECO:0000256" key="10">
    <source>
        <dbReference type="ARBA" id="ARBA00067337"/>
    </source>
</evidence>
<keyword evidence="2" id="KW-0963">Cytoplasm</keyword>
<dbReference type="CDD" id="cd00383">
    <property type="entry name" value="trans_reg_C"/>
    <property type="match status" value="1"/>
</dbReference>
<feature type="DNA-binding region" description="OmpR/PhoB-type" evidence="12">
    <location>
        <begin position="172"/>
        <end position="272"/>
    </location>
</feature>
<dbReference type="GO" id="GO:0000976">
    <property type="term" value="F:transcription cis-regulatory region binding"/>
    <property type="evidence" value="ECO:0007669"/>
    <property type="project" value="TreeGrafter"/>
</dbReference>
<feature type="domain" description="Response regulatory" evidence="13">
    <location>
        <begin position="46"/>
        <end position="159"/>
    </location>
</feature>
<dbReference type="InterPro" id="IPR016032">
    <property type="entry name" value="Sig_transdc_resp-reg_C-effctor"/>
</dbReference>
<evidence type="ECO:0000256" key="2">
    <source>
        <dbReference type="ARBA" id="ARBA00022490"/>
    </source>
</evidence>
<dbReference type="Gene3D" id="3.40.50.2300">
    <property type="match status" value="1"/>
</dbReference>
<dbReference type="SMART" id="SM00862">
    <property type="entry name" value="Trans_reg_C"/>
    <property type="match status" value="1"/>
</dbReference>
<dbReference type="SUPFAM" id="SSF46894">
    <property type="entry name" value="C-terminal effector domain of the bipartite response regulators"/>
    <property type="match status" value="1"/>
</dbReference>
<dbReference type="InterPro" id="IPR036388">
    <property type="entry name" value="WH-like_DNA-bd_sf"/>
</dbReference>
<dbReference type="Pfam" id="PF00072">
    <property type="entry name" value="Response_reg"/>
    <property type="match status" value="1"/>
</dbReference>
<evidence type="ECO:0000313" key="15">
    <source>
        <dbReference type="EMBL" id="CVI25226.1"/>
    </source>
</evidence>
<keyword evidence="4" id="KW-0902">Two-component regulatory system</keyword>
<dbReference type="InterPro" id="IPR001789">
    <property type="entry name" value="Sig_transdc_resp-reg_receiver"/>
</dbReference>
<protein>
    <recommendedName>
        <fullName evidence="10">Regulatory protein VirG</fullName>
    </recommendedName>
</protein>
<dbReference type="InterPro" id="IPR039420">
    <property type="entry name" value="WalR-like"/>
</dbReference>
<dbReference type="FunFam" id="1.10.10.10:FF:000099">
    <property type="entry name" value="Two-component system response regulator TorR"/>
    <property type="match status" value="1"/>
</dbReference>
<dbReference type="InterPro" id="IPR001867">
    <property type="entry name" value="OmpR/PhoB-type_DNA-bd"/>
</dbReference>
<feature type="domain" description="OmpR/PhoB-type" evidence="14">
    <location>
        <begin position="172"/>
        <end position="272"/>
    </location>
</feature>
<dbReference type="GO" id="GO:0000156">
    <property type="term" value="F:phosphorelay response regulator activity"/>
    <property type="evidence" value="ECO:0007669"/>
    <property type="project" value="TreeGrafter"/>
</dbReference>
<dbReference type="EMBL" id="FCNL01000042">
    <property type="protein sequence ID" value="CVI25226.1"/>
    <property type="molecule type" value="Genomic_DNA"/>
</dbReference>
<dbReference type="PANTHER" id="PTHR48111:SF4">
    <property type="entry name" value="DNA-BINDING DUAL TRANSCRIPTIONAL REGULATOR OMPR"/>
    <property type="match status" value="1"/>
</dbReference>
<dbReference type="PROSITE" id="PS50110">
    <property type="entry name" value="RESPONSE_REGULATORY"/>
    <property type="match status" value="1"/>
</dbReference>
<evidence type="ECO:0000313" key="16">
    <source>
        <dbReference type="Proteomes" id="UP000192074"/>
    </source>
</evidence>
<evidence type="ECO:0000256" key="8">
    <source>
        <dbReference type="ARBA" id="ARBA00023163"/>
    </source>
</evidence>
<accession>A0A822V9E4</accession>
<dbReference type="Gene3D" id="6.10.250.690">
    <property type="match status" value="1"/>
</dbReference>
<dbReference type="PANTHER" id="PTHR48111">
    <property type="entry name" value="REGULATOR OF RPOS"/>
    <property type="match status" value="1"/>
</dbReference>